<dbReference type="GeneID" id="30193617"/>
<reference evidence="4 5" key="1">
    <citation type="submission" date="2016-06" db="EMBL/GenBank/DDBJ databases">
        <title>Evolution of pathogenesis and genome organization in the Tremellales.</title>
        <authorList>
            <person name="Cuomo C."/>
            <person name="Litvintseva A."/>
            <person name="Heitman J."/>
            <person name="Chen Y."/>
            <person name="Sun S."/>
            <person name="Springer D."/>
            <person name="Dromer F."/>
            <person name="Young S."/>
            <person name="Zeng Q."/>
            <person name="Chapman S."/>
            <person name="Gujja S."/>
            <person name="Saif S."/>
            <person name="Birren B."/>
        </authorList>
    </citation>
    <scope>NUCLEOTIDE SEQUENCE [LARGE SCALE GENOMIC DNA]</scope>
    <source>
        <strain evidence="4 5">CBS 7118</strain>
    </source>
</reference>
<accession>A0A1E3J6R8</accession>
<dbReference type="Gene3D" id="3.30.70.330">
    <property type="match status" value="1"/>
</dbReference>
<proteinExistence type="predicted"/>
<sequence>MGDIAALWQQEQAERAHKTSHPSRTQVGPDSDEFYYDLPQPSVPTQYNEEEDARERERGFRKARTLKPGESILEQVGLGLEDDSKVRHLQSSSPARRPDSDDEMSDLEAEGEEEEDDYRAATSGLPFVRESAPPPPSSPRPAHTIIFDTPSPGIPSLGDAPVLVQRLIRRKGPPGPSPLSQSHIPQQESESDAEDEDERNDVRPSRYPTAEIPPYRPSSSLPPSLASHLLTRPHPRSRFLVFPSNLLPAVDILPGSTAVADTRTGLGFGALNVPYEPARSEERGGGFPLSTPVKSPPTPSIPRLQDGPYHESLGGLGKDILASWLADSDMKRSGVSVQDYGWPGNVGGMTTEPGRVPSVNIHAEASYPPMTSSSSSHEVLDSSSIPSLSDGSLILTPFQPAPDQPSLPTSRRRIRARPAALNLDQAALREQGPSTPLRTSFRGGLSPSSSSALSVAPVEPTVPVPRSPPSEPSASGPSVIPRKRPSPTTLGHRRGSKQKGKGKARAESKEEEFSESGDEDSEMPDVLEDPVHRIRFSPHPPTIAKPPLPMRREQWMINIQAWTFRRDRQIQRGAARREADKERLVRGGSEDREGRAWVYKRDCEEEEREEVSGYTSEGEMYDRLTRVVRQISELESSSEEQHSDDGGAMSSENDETKQNTILNTRRRSNLSREPSEDVDMAAETSGMNIDDGAQRRNDAEVFPRSHSSSQFYFRWGGFLDFVMPISHANARNVPHSHHFWKENNGAAAADYARESSPRRETRGEEQPPARSPRRDRSRSPGRGPERSGRPNDAGQQNPGNNLHVSGLSRSVTERQLEDLFSKIGKIVKVQIMMDPHSQESRGFGFVMMATGEEAQAAIDQLTGTNLEGKTMTVAHARRGRARTPTPGRYHGTKADGPPGGGRGGPRYGGGGYDRPYQPRSYDSRYYDRPPRGGYDERDRYDRRDRYDDRRYDDRYAAPAPRGDRYDDYYRGSGSSAAAPAAAAAP</sequence>
<feature type="compositionally biased region" description="Polar residues" evidence="2">
    <location>
        <begin position="178"/>
        <end position="187"/>
    </location>
</feature>
<feature type="compositionally biased region" description="Acidic residues" evidence="2">
    <location>
        <begin position="100"/>
        <end position="117"/>
    </location>
</feature>
<feature type="compositionally biased region" description="Basic residues" evidence="2">
    <location>
        <begin position="481"/>
        <end position="503"/>
    </location>
</feature>
<feature type="compositionally biased region" description="Low complexity" evidence="2">
    <location>
        <begin position="443"/>
        <end position="459"/>
    </location>
</feature>
<keyword evidence="5" id="KW-1185">Reference proteome</keyword>
<feature type="compositionally biased region" description="Gly residues" evidence="2">
    <location>
        <begin position="897"/>
        <end position="912"/>
    </location>
</feature>
<protein>
    <recommendedName>
        <fullName evidence="3">RRM domain-containing protein</fullName>
    </recommendedName>
</protein>
<feature type="compositionally biased region" description="Low complexity" evidence="2">
    <location>
        <begin position="372"/>
        <end position="395"/>
    </location>
</feature>
<dbReference type="InterPro" id="IPR012677">
    <property type="entry name" value="Nucleotide-bd_a/b_plait_sf"/>
</dbReference>
<dbReference type="OrthoDB" id="6159137at2759"/>
<dbReference type="SMART" id="SM00360">
    <property type="entry name" value="RRM"/>
    <property type="match status" value="1"/>
</dbReference>
<feature type="compositionally biased region" description="Basic and acidic residues" evidence="2">
    <location>
        <begin position="751"/>
        <end position="789"/>
    </location>
</feature>
<feature type="region of interest" description="Disordered" evidence="2">
    <location>
        <begin position="747"/>
        <end position="806"/>
    </location>
</feature>
<feature type="compositionally biased region" description="Low complexity" evidence="2">
    <location>
        <begin position="976"/>
        <end position="985"/>
    </location>
</feature>
<feature type="compositionally biased region" description="Basic and acidic residues" evidence="2">
    <location>
        <begin position="921"/>
        <end position="969"/>
    </location>
</feature>
<keyword evidence="1" id="KW-0694">RNA-binding</keyword>
<dbReference type="RefSeq" id="XP_019031451.1">
    <property type="nucleotide sequence ID" value="XM_019176523.1"/>
</dbReference>
<dbReference type="Proteomes" id="UP000094819">
    <property type="component" value="Unassembled WGS sequence"/>
</dbReference>
<evidence type="ECO:0000256" key="1">
    <source>
        <dbReference type="PROSITE-ProRule" id="PRU00176"/>
    </source>
</evidence>
<feature type="compositionally biased region" description="Low complexity" evidence="2">
    <location>
        <begin position="217"/>
        <end position="228"/>
    </location>
</feature>
<dbReference type="PANTHER" id="PTHR48034">
    <property type="entry name" value="TRANSFORMER-2 SEX-DETERMINING PROTEIN-RELATED"/>
    <property type="match status" value="1"/>
</dbReference>
<dbReference type="EMBL" id="AWGH01000012">
    <property type="protein sequence ID" value="ODN95786.1"/>
    <property type="molecule type" value="Genomic_DNA"/>
</dbReference>
<feature type="compositionally biased region" description="Acidic residues" evidence="2">
    <location>
        <begin position="189"/>
        <end position="199"/>
    </location>
</feature>
<comment type="caution">
    <text evidence="4">The sequence shown here is derived from an EMBL/GenBank/DDBJ whole genome shotgun (WGS) entry which is preliminary data.</text>
</comment>
<dbReference type="InterPro" id="IPR050441">
    <property type="entry name" value="RBM"/>
</dbReference>
<dbReference type="PROSITE" id="PS50102">
    <property type="entry name" value="RRM"/>
    <property type="match status" value="1"/>
</dbReference>
<dbReference type="InterPro" id="IPR035979">
    <property type="entry name" value="RBD_domain_sf"/>
</dbReference>
<feature type="compositionally biased region" description="Polar residues" evidence="2">
    <location>
        <begin position="793"/>
        <end position="806"/>
    </location>
</feature>
<feature type="region of interest" description="Disordered" evidence="2">
    <location>
        <begin position="1"/>
        <end position="228"/>
    </location>
</feature>
<dbReference type="GO" id="GO:0003723">
    <property type="term" value="F:RNA binding"/>
    <property type="evidence" value="ECO:0007669"/>
    <property type="project" value="UniProtKB-UniRule"/>
</dbReference>
<evidence type="ECO:0000256" key="2">
    <source>
        <dbReference type="SAM" id="MobiDB-lite"/>
    </source>
</evidence>
<evidence type="ECO:0000313" key="4">
    <source>
        <dbReference type="EMBL" id="ODN95786.1"/>
    </source>
</evidence>
<feature type="compositionally biased region" description="Acidic residues" evidence="2">
    <location>
        <begin position="509"/>
        <end position="525"/>
    </location>
</feature>
<feature type="region of interest" description="Disordered" evidence="2">
    <location>
        <begin position="365"/>
        <end position="525"/>
    </location>
</feature>
<feature type="region of interest" description="Disordered" evidence="2">
    <location>
        <begin position="875"/>
        <end position="985"/>
    </location>
</feature>
<feature type="domain" description="RRM" evidence="3">
    <location>
        <begin position="800"/>
        <end position="878"/>
    </location>
</feature>
<dbReference type="InterPro" id="IPR000504">
    <property type="entry name" value="RRM_dom"/>
</dbReference>
<evidence type="ECO:0000259" key="3">
    <source>
        <dbReference type="PROSITE" id="PS50102"/>
    </source>
</evidence>
<dbReference type="AlphaFoldDB" id="A0A1E3J6R8"/>
<evidence type="ECO:0000313" key="5">
    <source>
        <dbReference type="Proteomes" id="UP000094819"/>
    </source>
</evidence>
<name>A0A1E3J6R8_9TREE</name>
<feature type="compositionally biased region" description="Pro residues" evidence="2">
    <location>
        <begin position="460"/>
        <end position="471"/>
    </location>
</feature>
<organism evidence="4 5">
    <name type="scientific">Cryptococcus wingfieldii CBS 7118</name>
    <dbReference type="NCBI Taxonomy" id="1295528"/>
    <lineage>
        <taxon>Eukaryota</taxon>
        <taxon>Fungi</taxon>
        <taxon>Dikarya</taxon>
        <taxon>Basidiomycota</taxon>
        <taxon>Agaricomycotina</taxon>
        <taxon>Tremellomycetes</taxon>
        <taxon>Tremellales</taxon>
        <taxon>Cryptococcaceae</taxon>
        <taxon>Cryptococcus</taxon>
    </lineage>
</organism>
<dbReference type="SUPFAM" id="SSF54928">
    <property type="entry name" value="RNA-binding domain, RBD"/>
    <property type="match status" value="1"/>
</dbReference>
<dbReference type="Pfam" id="PF00076">
    <property type="entry name" value="RRM_1"/>
    <property type="match status" value="1"/>
</dbReference>
<feature type="region of interest" description="Disordered" evidence="2">
    <location>
        <begin position="277"/>
        <end position="301"/>
    </location>
</feature>
<gene>
    <name evidence="4" type="ORF">L198_04404</name>
</gene>
<feature type="region of interest" description="Disordered" evidence="2">
    <location>
        <begin position="633"/>
        <end position="694"/>
    </location>
</feature>